<dbReference type="EMBL" id="JRHH01000006">
    <property type="protein sequence ID" value="KGD66802.1"/>
    <property type="molecule type" value="Genomic_DNA"/>
</dbReference>
<dbReference type="STRING" id="1453498.LG45_15315"/>
<organism evidence="1 2">
    <name type="scientific">Flavobacterium aquatile LMG 4008 = ATCC 11947</name>
    <dbReference type="NCBI Taxonomy" id="1453498"/>
    <lineage>
        <taxon>Bacteria</taxon>
        <taxon>Pseudomonadati</taxon>
        <taxon>Bacteroidota</taxon>
        <taxon>Flavobacteriia</taxon>
        <taxon>Flavobacteriales</taxon>
        <taxon>Flavobacteriaceae</taxon>
        <taxon>Flavobacterium</taxon>
    </lineage>
</organism>
<sequence>MSNNSKSEMPKSCKENWLELNTEEKVRFCTLCQKNIFQSEGESDENLNGICLKYSSSISENERSKLKWLDKISEFLIYRKTKKPS</sequence>
<dbReference type="OrthoDB" id="7432683at2"/>
<name>A0A095SQE5_9FLAO</name>
<keyword evidence="2" id="KW-1185">Reference proteome</keyword>
<reference evidence="1 2" key="1">
    <citation type="submission" date="2014-09" db="EMBL/GenBank/DDBJ databases">
        <title>Whole Genome Shotgun of Flavobacterium aquatile LMG 4008.</title>
        <authorList>
            <person name="Gale A.N."/>
            <person name="Pipes S.E."/>
            <person name="Newman J.D."/>
        </authorList>
    </citation>
    <scope>NUCLEOTIDE SEQUENCE [LARGE SCALE GENOMIC DNA]</scope>
    <source>
        <strain evidence="1 2">LMG 4008</strain>
    </source>
</reference>
<comment type="caution">
    <text evidence="1">The sequence shown here is derived from an EMBL/GenBank/DDBJ whole genome shotgun (WGS) entry which is preliminary data.</text>
</comment>
<evidence type="ECO:0000313" key="1">
    <source>
        <dbReference type="EMBL" id="KGD66802.1"/>
    </source>
</evidence>
<dbReference type="Proteomes" id="UP000029554">
    <property type="component" value="Unassembled WGS sequence"/>
</dbReference>
<accession>A0A095SQE5</accession>
<gene>
    <name evidence="1" type="ORF">LG45_15315</name>
</gene>
<proteinExistence type="predicted"/>
<evidence type="ECO:0000313" key="2">
    <source>
        <dbReference type="Proteomes" id="UP000029554"/>
    </source>
</evidence>
<dbReference type="AlphaFoldDB" id="A0A095SQE5"/>
<dbReference type="RefSeq" id="WP_035128627.1">
    <property type="nucleotide sequence ID" value="NZ_JRHH01000006.1"/>
</dbReference>
<protein>
    <submittedName>
        <fullName evidence="1">Uncharacterized protein</fullName>
    </submittedName>
</protein>